<dbReference type="PANTHER" id="PTHR22715:SF1">
    <property type="entry name" value="DNA BINDING PROTEIN"/>
    <property type="match status" value="1"/>
</dbReference>
<comment type="caution">
    <text evidence="2">The sequence shown here is derived from an EMBL/GenBank/DDBJ whole genome shotgun (WGS) entry which is preliminary data.</text>
</comment>
<organism evidence="2 3">
    <name type="scientific">Actinidia rufa</name>
    <dbReference type="NCBI Taxonomy" id="165716"/>
    <lineage>
        <taxon>Eukaryota</taxon>
        <taxon>Viridiplantae</taxon>
        <taxon>Streptophyta</taxon>
        <taxon>Embryophyta</taxon>
        <taxon>Tracheophyta</taxon>
        <taxon>Spermatophyta</taxon>
        <taxon>Magnoliopsida</taxon>
        <taxon>eudicotyledons</taxon>
        <taxon>Gunneridae</taxon>
        <taxon>Pentapetalae</taxon>
        <taxon>asterids</taxon>
        <taxon>Ericales</taxon>
        <taxon>Actinidiaceae</taxon>
        <taxon>Actinidia</taxon>
    </lineage>
</organism>
<reference evidence="2 3" key="1">
    <citation type="submission" date="2019-07" db="EMBL/GenBank/DDBJ databases">
        <title>De Novo Assembly of kiwifruit Actinidia rufa.</title>
        <authorList>
            <person name="Sugita-Konishi S."/>
            <person name="Sato K."/>
            <person name="Mori E."/>
            <person name="Abe Y."/>
            <person name="Kisaki G."/>
            <person name="Hamano K."/>
            <person name="Suezawa K."/>
            <person name="Otani M."/>
            <person name="Fukuda T."/>
            <person name="Manabe T."/>
            <person name="Gomi K."/>
            <person name="Tabuchi M."/>
            <person name="Akimitsu K."/>
            <person name="Kataoka I."/>
        </authorList>
    </citation>
    <scope>NUCLEOTIDE SEQUENCE [LARGE SCALE GENOMIC DNA]</scope>
    <source>
        <strain evidence="3">cv. Fuchu</strain>
    </source>
</reference>
<feature type="compositionally biased region" description="Polar residues" evidence="1">
    <location>
        <begin position="446"/>
        <end position="465"/>
    </location>
</feature>
<dbReference type="OrthoDB" id="1928087at2759"/>
<proteinExistence type="predicted"/>
<dbReference type="EMBL" id="BJWL01000006">
    <property type="protein sequence ID" value="GFY88754.1"/>
    <property type="molecule type" value="Genomic_DNA"/>
</dbReference>
<evidence type="ECO:0000313" key="2">
    <source>
        <dbReference type="EMBL" id="GFY88754.1"/>
    </source>
</evidence>
<name>A0A7J0EQJ5_9ERIC</name>
<evidence type="ECO:0000313" key="3">
    <source>
        <dbReference type="Proteomes" id="UP000585474"/>
    </source>
</evidence>
<feature type="compositionally biased region" description="Basic and acidic residues" evidence="1">
    <location>
        <begin position="476"/>
        <end position="488"/>
    </location>
</feature>
<dbReference type="Proteomes" id="UP000585474">
    <property type="component" value="Unassembled WGS sequence"/>
</dbReference>
<sequence>MDVERAPKRRRKIGASDLSRPRVNTCRKVVPQAAMHQEGITRASMHQPPASTCAHLPASVHTLATRVSTSSHLATSVPPQETSAYELWINLEEMHQVKTSQNKVLLMRRLVSLKVQRRTTVAEHMSEFQNLVNQFANVDLQFEDEKQALLLLICEGLVRMANNTANRVVGKGTVLFRMADKRSVTLTEGDLLSDMGPVVLARRMDKKTNSCTEVRKASAGVLGGSVVVPRGSEVWAGGEIVEVQLTWMSPSLVAKPKPGWLKWSAHIASTDGKPCSGQTPDIAWENFQKKGFPCIKLWHGKRFSCNIDGVRQKCITQNSLLDQQEKEKMHILNTDPGSVVLCFGQNEPVVPDSFHNDQSGCDVFVAVLADMGQSISRSETLGLPVGVHAMHQSSNCHAGNSDSKFEPCTRLPLFPEKRESAFLGRKRDGNAILKRKNRAPKEDGSLSEQIGHESNTPKPNRTKSSFIGVKSRTNRSSRELPKSGEVDREGELLRAASLLSVAAMVRENEAAMVRENEGLGGCDGERE</sequence>
<feature type="region of interest" description="Disordered" evidence="1">
    <location>
        <begin position="425"/>
        <end position="488"/>
    </location>
</feature>
<keyword evidence="3" id="KW-1185">Reference proteome</keyword>
<dbReference type="AlphaFoldDB" id="A0A7J0EQJ5"/>
<gene>
    <name evidence="2" type="ORF">Acr_06g0006940</name>
</gene>
<accession>A0A7J0EQJ5</accession>
<dbReference type="InterPro" id="IPR040092">
    <property type="entry name" value="TBRG1"/>
</dbReference>
<dbReference type="GO" id="GO:0051726">
    <property type="term" value="P:regulation of cell cycle"/>
    <property type="evidence" value="ECO:0007669"/>
    <property type="project" value="TreeGrafter"/>
</dbReference>
<dbReference type="Pfam" id="PF14223">
    <property type="entry name" value="Retrotran_gag_2"/>
    <property type="match status" value="1"/>
</dbReference>
<dbReference type="GO" id="GO:0005634">
    <property type="term" value="C:nucleus"/>
    <property type="evidence" value="ECO:0007669"/>
    <property type="project" value="TreeGrafter"/>
</dbReference>
<evidence type="ECO:0000256" key="1">
    <source>
        <dbReference type="SAM" id="MobiDB-lite"/>
    </source>
</evidence>
<dbReference type="PANTHER" id="PTHR22715">
    <property type="entry name" value="TRANSFORMING GROWTH FACTOR BETA REGULATED GENE 1"/>
    <property type="match status" value="1"/>
</dbReference>
<protein>
    <submittedName>
        <fullName evidence="2">Uncharacterized protein</fullName>
    </submittedName>
</protein>
<feature type="region of interest" description="Disordered" evidence="1">
    <location>
        <begin position="1"/>
        <end position="20"/>
    </location>
</feature>